<evidence type="ECO:0000259" key="7">
    <source>
        <dbReference type="PROSITE" id="PS50112"/>
    </source>
</evidence>
<dbReference type="PROSITE" id="PS50114">
    <property type="entry name" value="GATA_ZN_FINGER_2"/>
    <property type="match status" value="1"/>
</dbReference>
<evidence type="ECO:0000256" key="1">
    <source>
        <dbReference type="ARBA" id="ARBA00022723"/>
    </source>
</evidence>
<evidence type="ECO:0000259" key="8">
    <source>
        <dbReference type="PROSITE" id="PS50114"/>
    </source>
</evidence>
<gene>
    <name evidence="9" type="ORF">BDA99DRAFT_579060</name>
</gene>
<dbReference type="SMART" id="SM00401">
    <property type="entry name" value="ZnF_GATA"/>
    <property type="match status" value="1"/>
</dbReference>
<keyword evidence="5" id="KW-0175">Coiled coil</keyword>
<dbReference type="InterPro" id="IPR013088">
    <property type="entry name" value="Znf_NHR/GATA"/>
</dbReference>
<evidence type="ECO:0000256" key="6">
    <source>
        <dbReference type="SAM" id="MobiDB-lite"/>
    </source>
</evidence>
<dbReference type="InterPro" id="IPR000014">
    <property type="entry name" value="PAS"/>
</dbReference>
<evidence type="ECO:0000256" key="4">
    <source>
        <dbReference type="PROSITE-ProRule" id="PRU00094"/>
    </source>
</evidence>
<comment type="caution">
    <text evidence="9">The sequence shown here is derived from an EMBL/GenBank/DDBJ whole genome shotgun (WGS) entry which is preliminary data.</text>
</comment>
<evidence type="ECO:0000256" key="3">
    <source>
        <dbReference type="ARBA" id="ARBA00022833"/>
    </source>
</evidence>
<dbReference type="PROSITE" id="PS00344">
    <property type="entry name" value="GATA_ZN_FINGER_1"/>
    <property type="match status" value="1"/>
</dbReference>
<feature type="domain" description="GATA-type" evidence="8">
    <location>
        <begin position="269"/>
        <end position="302"/>
    </location>
</feature>
<dbReference type="Proteomes" id="UP001209540">
    <property type="component" value="Unassembled WGS sequence"/>
</dbReference>
<dbReference type="Pfam" id="PF08447">
    <property type="entry name" value="PAS_3"/>
    <property type="match status" value="1"/>
</dbReference>
<feature type="region of interest" description="Disordered" evidence="6">
    <location>
        <begin position="259"/>
        <end position="292"/>
    </location>
</feature>
<accession>A0AAD5PFA1</accession>
<dbReference type="EMBL" id="JAIXMP010000010">
    <property type="protein sequence ID" value="KAI9266664.1"/>
    <property type="molecule type" value="Genomic_DNA"/>
</dbReference>
<dbReference type="PROSITE" id="PS50112">
    <property type="entry name" value="PAS"/>
    <property type="match status" value="1"/>
</dbReference>
<dbReference type="CDD" id="cd00202">
    <property type="entry name" value="ZnF_GATA"/>
    <property type="match status" value="1"/>
</dbReference>
<dbReference type="AlphaFoldDB" id="A0AAD5PFA1"/>
<dbReference type="Pfam" id="PF00320">
    <property type="entry name" value="GATA"/>
    <property type="match status" value="1"/>
</dbReference>
<keyword evidence="2 4" id="KW-0863">Zinc-finger</keyword>
<feature type="coiled-coil region" evidence="5">
    <location>
        <begin position="142"/>
        <end position="179"/>
    </location>
</feature>
<dbReference type="InterPro" id="IPR052138">
    <property type="entry name" value="GATA_ZnFinger_Domain"/>
</dbReference>
<proteinExistence type="predicted"/>
<dbReference type="CDD" id="cd00130">
    <property type="entry name" value="PAS"/>
    <property type="match status" value="1"/>
</dbReference>
<organism evidence="9 10">
    <name type="scientific">Phascolomyces articulosus</name>
    <dbReference type="NCBI Taxonomy" id="60185"/>
    <lineage>
        <taxon>Eukaryota</taxon>
        <taxon>Fungi</taxon>
        <taxon>Fungi incertae sedis</taxon>
        <taxon>Mucoromycota</taxon>
        <taxon>Mucoromycotina</taxon>
        <taxon>Mucoromycetes</taxon>
        <taxon>Mucorales</taxon>
        <taxon>Lichtheimiaceae</taxon>
        <taxon>Phascolomyces</taxon>
    </lineage>
</organism>
<dbReference type="SUPFAM" id="SSF55785">
    <property type="entry name" value="PYP-like sensor domain (PAS domain)"/>
    <property type="match status" value="1"/>
</dbReference>
<dbReference type="PANTHER" id="PTHR47255:SF4">
    <property type="entry name" value="GATA ZINC FINGER DOMAIN-CONTAINING PROTEIN 12"/>
    <property type="match status" value="1"/>
</dbReference>
<evidence type="ECO:0000256" key="5">
    <source>
        <dbReference type="SAM" id="Coils"/>
    </source>
</evidence>
<keyword evidence="10" id="KW-1185">Reference proteome</keyword>
<name>A0AAD5PFA1_9FUNG</name>
<keyword evidence="1" id="KW-0479">Metal-binding</keyword>
<evidence type="ECO:0000313" key="9">
    <source>
        <dbReference type="EMBL" id="KAI9266664.1"/>
    </source>
</evidence>
<keyword evidence="3" id="KW-0862">Zinc</keyword>
<reference evidence="9" key="1">
    <citation type="journal article" date="2022" name="IScience">
        <title>Evolution of zygomycete secretomes and the origins of terrestrial fungal ecologies.</title>
        <authorList>
            <person name="Chang Y."/>
            <person name="Wang Y."/>
            <person name="Mondo S."/>
            <person name="Ahrendt S."/>
            <person name="Andreopoulos W."/>
            <person name="Barry K."/>
            <person name="Beard J."/>
            <person name="Benny G.L."/>
            <person name="Blankenship S."/>
            <person name="Bonito G."/>
            <person name="Cuomo C."/>
            <person name="Desiro A."/>
            <person name="Gervers K.A."/>
            <person name="Hundley H."/>
            <person name="Kuo A."/>
            <person name="LaButti K."/>
            <person name="Lang B.F."/>
            <person name="Lipzen A."/>
            <person name="O'Donnell K."/>
            <person name="Pangilinan J."/>
            <person name="Reynolds N."/>
            <person name="Sandor L."/>
            <person name="Smith M.E."/>
            <person name="Tsang A."/>
            <person name="Grigoriev I.V."/>
            <person name="Stajich J.E."/>
            <person name="Spatafora J.W."/>
        </authorList>
    </citation>
    <scope>NUCLEOTIDE SEQUENCE</scope>
    <source>
        <strain evidence="9">RSA 2281</strain>
    </source>
</reference>
<protein>
    <submittedName>
        <fullName evidence="9">GATA zinc finger-domain-containing protein</fullName>
    </submittedName>
</protein>
<dbReference type="GO" id="GO:0006355">
    <property type="term" value="P:regulation of DNA-templated transcription"/>
    <property type="evidence" value="ECO:0007669"/>
    <property type="project" value="InterPro"/>
</dbReference>
<sequence length="313" mass="35260">MMTTAQPTVDAPQTIKAPEFTRRKNWSQSILDELRDLVLVITASEHTVVYCSPASSECLGYEPSEIVNHRFTEFVHVDDVDSLTRNLRASKDSMETLKAVFRLQGKDAKYNVVEMTGHFYKNCFFGTARVIPVQATRTMEAFLEIKMENEALKQVLHELQAEKQQMEDEEGQLLEEEVIATAIAPYVYTPGINTSYDITEALSLFTGLHYELGERSRGISMGMEGELLNISPERLAELPAVVGPVDKEIVPAEEMQQRKNKKKRVEVEPPQQRVCTDCGTTDSPEWRKGPNGPKTLCNACGIRFAKLAKKDRT</sequence>
<dbReference type="SUPFAM" id="SSF57716">
    <property type="entry name" value="Glucocorticoid receptor-like (DNA-binding domain)"/>
    <property type="match status" value="1"/>
</dbReference>
<dbReference type="InterPro" id="IPR000679">
    <property type="entry name" value="Znf_GATA"/>
</dbReference>
<dbReference type="SMART" id="SM00091">
    <property type="entry name" value="PAS"/>
    <property type="match status" value="1"/>
</dbReference>
<dbReference type="InterPro" id="IPR013655">
    <property type="entry name" value="PAS_fold_3"/>
</dbReference>
<dbReference type="PANTHER" id="PTHR47255">
    <property type="entry name" value="GATA TRANSCRIPTION FACTOR 22-RELATED"/>
    <property type="match status" value="1"/>
</dbReference>
<feature type="domain" description="PAS" evidence="7">
    <location>
        <begin position="23"/>
        <end position="94"/>
    </location>
</feature>
<evidence type="ECO:0000256" key="2">
    <source>
        <dbReference type="ARBA" id="ARBA00022771"/>
    </source>
</evidence>
<dbReference type="Gene3D" id="3.30.450.20">
    <property type="entry name" value="PAS domain"/>
    <property type="match status" value="1"/>
</dbReference>
<dbReference type="Gene3D" id="3.30.50.10">
    <property type="entry name" value="Erythroid Transcription Factor GATA-1, subunit A"/>
    <property type="match status" value="1"/>
</dbReference>
<dbReference type="GO" id="GO:0043565">
    <property type="term" value="F:sequence-specific DNA binding"/>
    <property type="evidence" value="ECO:0007669"/>
    <property type="project" value="InterPro"/>
</dbReference>
<dbReference type="InterPro" id="IPR035965">
    <property type="entry name" value="PAS-like_dom_sf"/>
</dbReference>
<reference evidence="9" key="2">
    <citation type="submission" date="2023-02" db="EMBL/GenBank/DDBJ databases">
        <authorList>
            <consortium name="DOE Joint Genome Institute"/>
            <person name="Mondo S.J."/>
            <person name="Chang Y."/>
            <person name="Wang Y."/>
            <person name="Ahrendt S."/>
            <person name="Andreopoulos W."/>
            <person name="Barry K."/>
            <person name="Beard J."/>
            <person name="Benny G.L."/>
            <person name="Blankenship S."/>
            <person name="Bonito G."/>
            <person name="Cuomo C."/>
            <person name="Desiro A."/>
            <person name="Gervers K.A."/>
            <person name="Hundley H."/>
            <person name="Kuo A."/>
            <person name="LaButti K."/>
            <person name="Lang B.F."/>
            <person name="Lipzen A."/>
            <person name="O'Donnell K."/>
            <person name="Pangilinan J."/>
            <person name="Reynolds N."/>
            <person name="Sandor L."/>
            <person name="Smith M.W."/>
            <person name="Tsang A."/>
            <person name="Grigoriev I.V."/>
            <person name="Stajich J.E."/>
            <person name="Spatafora J.W."/>
        </authorList>
    </citation>
    <scope>NUCLEOTIDE SEQUENCE</scope>
    <source>
        <strain evidence="9">RSA 2281</strain>
    </source>
</reference>
<dbReference type="GO" id="GO:0008270">
    <property type="term" value="F:zinc ion binding"/>
    <property type="evidence" value="ECO:0007669"/>
    <property type="project" value="UniProtKB-KW"/>
</dbReference>
<evidence type="ECO:0000313" key="10">
    <source>
        <dbReference type="Proteomes" id="UP001209540"/>
    </source>
</evidence>